<dbReference type="PANTHER" id="PTHR37915:SF3">
    <property type="match status" value="1"/>
</dbReference>
<feature type="region of interest" description="Disordered" evidence="1">
    <location>
        <begin position="669"/>
        <end position="807"/>
    </location>
</feature>
<keyword evidence="3" id="KW-1185">Reference proteome</keyword>
<feature type="region of interest" description="Disordered" evidence="1">
    <location>
        <begin position="1"/>
        <end position="105"/>
    </location>
</feature>
<feature type="compositionally biased region" description="Acidic residues" evidence="1">
    <location>
        <begin position="54"/>
        <end position="67"/>
    </location>
</feature>
<comment type="caution">
    <text evidence="2">The sequence shown here is derived from an EMBL/GenBank/DDBJ whole genome shotgun (WGS) entry which is preliminary data.</text>
</comment>
<gene>
    <name evidence="2" type="ORF">V1264_005690</name>
</gene>
<feature type="region of interest" description="Disordered" evidence="1">
    <location>
        <begin position="372"/>
        <end position="395"/>
    </location>
</feature>
<accession>A0AAN9B0C3</accession>
<feature type="compositionally biased region" description="Polar residues" evidence="1">
    <location>
        <begin position="305"/>
        <end position="317"/>
    </location>
</feature>
<feature type="region of interest" description="Disordered" evidence="1">
    <location>
        <begin position="291"/>
        <end position="317"/>
    </location>
</feature>
<feature type="compositionally biased region" description="Polar residues" evidence="1">
    <location>
        <begin position="683"/>
        <end position="712"/>
    </location>
</feature>
<feature type="compositionally biased region" description="Polar residues" evidence="1">
    <location>
        <begin position="795"/>
        <end position="807"/>
    </location>
</feature>
<sequence>MEGDTEEDLRDASARSRASLRSHYKNRLGESRQAAEDRRSNTPQISLPSKMSVDEELVLDDDDDFDEMALPNDLKDELDEEKRKDVSMYEMGTSPPPGSGREPSSHSVRFAARKASSLGKHPILKHYLKNYHGVTSFKDTLSKLFLDKDMMSASQILADLESLAFEPDKKVMPQVELLTANALYILEEIASVIQNAVMVDREPPVSSLLLFSRDEMRNRLLPTREASEDIYTHPKMVTPASGSVTEQVYVNSLQGSTSGSVGAVSGGVGADGTEPAVVVETTAAEMLGRASEFDAPPSHGGSRAGSLQGSNKSSMSGSTKHYLLEMQSQCTTLQTQLEQESKKHEDQLRHNTVVMMEMQDTINELQRELSAIGKSSGKPRSDASSAGHVKAPSPDQSLMFTRLDLERNAKIMKKAVLDQRLDADTYKDVVTTMDDYVSLPAERLGHLVKKYVHHSRMKEIEDNVKKSRSLDEGVFDTLDKMEALQNQRARHWAEKMDTMGVERLRLAAMLMDSLDNIENQSGLFLIKPMYSFRGRELKAPPTQKLARPVRTQPVPRYLSATHSATSFVPAPTPASNARRMDRHTPTQQYAVDLTALPPPSRPEDGVIGAGAIRNIVTPQAPQLTQSFQTWNMSVSHARSPLDSLQQHSLNTPRMLELDINRMLIGQNNVSTKLPQPPTDDRLQNATNNGLRSYVTVQRPTATLTADRATSVQGVRATGAPPSSPSPRPSPRPSAPVSPADRGLAHTLTSHDPLPPIGDRPPSAVFSDLEDPEPPRSPPGSSMYQSTTHDADDNTKTVNTRPSSQLSD</sequence>
<reference evidence="2 3" key="1">
    <citation type="submission" date="2024-02" db="EMBL/GenBank/DDBJ databases">
        <title>Chromosome-scale genome assembly of the rough periwinkle Littorina saxatilis.</title>
        <authorList>
            <person name="De Jode A."/>
            <person name="Faria R."/>
            <person name="Formenti G."/>
            <person name="Sims Y."/>
            <person name="Smith T.P."/>
            <person name="Tracey A."/>
            <person name="Wood J.M.D."/>
            <person name="Zagrodzka Z.B."/>
            <person name="Johannesson K."/>
            <person name="Butlin R.K."/>
            <person name="Leder E.H."/>
        </authorList>
    </citation>
    <scope>NUCLEOTIDE SEQUENCE [LARGE SCALE GENOMIC DNA]</scope>
    <source>
        <strain evidence="2">Snail1</strain>
        <tissue evidence="2">Muscle</tissue>
    </source>
</reference>
<proteinExistence type="predicted"/>
<dbReference type="AlphaFoldDB" id="A0AAN9B0C3"/>
<feature type="compositionally biased region" description="Pro residues" evidence="1">
    <location>
        <begin position="721"/>
        <end position="735"/>
    </location>
</feature>
<dbReference type="EMBL" id="JBAMIC010000014">
    <property type="protein sequence ID" value="KAK7096389.1"/>
    <property type="molecule type" value="Genomic_DNA"/>
</dbReference>
<feature type="compositionally biased region" description="Polar residues" evidence="1">
    <location>
        <begin position="778"/>
        <end position="787"/>
    </location>
</feature>
<protein>
    <submittedName>
        <fullName evidence="2">Uncharacterized protein</fullName>
    </submittedName>
</protein>
<evidence type="ECO:0000313" key="3">
    <source>
        <dbReference type="Proteomes" id="UP001374579"/>
    </source>
</evidence>
<feature type="compositionally biased region" description="Basic and acidic residues" evidence="1">
    <location>
        <begin position="27"/>
        <end position="40"/>
    </location>
</feature>
<dbReference type="PANTHER" id="PTHR37915">
    <property type="match status" value="1"/>
</dbReference>
<organism evidence="2 3">
    <name type="scientific">Littorina saxatilis</name>
    <dbReference type="NCBI Taxonomy" id="31220"/>
    <lineage>
        <taxon>Eukaryota</taxon>
        <taxon>Metazoa</taxon>
        <taxon>Spiralia</taxon>
        <taxon>Lophotrochozoa</taxon>
        <taxon>Mollusca</taxon>
        <taxon>Gastropoda</taxon>
        <taxon>Caenogastropoda</taxon>
        <taxon>Littorinimorpha</taxon>
        <taxon>Littorinoidea</taxon>
        <taxon>Littorinidae</taxon>
        <taxon>Littorina</taxon>
    </lineage>
</organism>
<evidence type="ECO:0000313" key="2">
    <source>
        <dbReference type="EMBL" id="KAK7096389.1"/>
    </source>
</evidence>
<evidence type="ECO:0000256" key="1">
    <source>
        <dbReference type="SAM" id="MobiDB-lite"/>
    </source>
</evidence>
<name>A0AAN9B0C3_9CAEN</name>
<dbReference type="Proteomes" id="UP001374579">
    <property type="component" value="Unassembled WGS sequence"/>
</dbReference>